<evidence type="ECO:0000313" key="1">
    <source>
        <dbReference type="EMBL" id="TWT59602.1"/>
    </source>
</evidence>
<accession>A0A5C5XCG3</accession>
<keyword evidence="2" id="KW-1185">Reference proteome</keyword>
<reference evidence="1 2" key="1">
    <citation type="submission" date="2019-02" db="EMBL/GenBank/DDBJ databases">
        <title>Deep-cultivation of Planctomycetes and their phenomic and genomic characterization uncovers novel biology.</title>
        <authorList>
            <person name="Wiegand S."/>
            <person name="Jogler M."/>
            <person name="Boedeker C."/>
            <person name="Pinto D."/>
            <person name="Vollmers J."/>
            <person name="Rivas-Marin E."/>
            <person name="Kohn T."/>
            <person name="Peeters S.H."/>
            <person name="Heuer A."/>
            <person name="Rast P."/>
            <person name="Oberbeckmann S."/>
            <person name="Bunk B."/>
            <person name="Jeske O."/>
            <person name="Meyerdierks A."/>
            <person name="Storesund J.E."/>
            <person name="Kallscheuer N."/>
            <person name="Luecker S."/>
            <person name="Lage O.M."/>
            <person name="Pohl T."/>
            <person name="Merkel B.J."/>
            <person name="Hornburger P."/>
            <person name="Mueller R.-W."/>
            <person name="Bruemmer F."/>
            <person name="Labrenz M."/>
            <person name="Spormann A.M."/>
            <person name="Op Den Camp H."/>
            <person name="Overmann J."/>
            <person name="Amann R."/>
            <person name="Jetten M.S.M."/>
            <person name="Mascher T."/>
            <person name="Medema M.H."/>
            <person name="Devos D.P."/>
            <person name="Kaster A.-K."/>
            <person name="Ovreas L."/>
            <person name="Rohde M."/>
            <person name="Galperin M.Y."/>
            <person name="Jogler C."/>
        </authorList>
    </citation>
    <scope>NUCLEOTIDE SEQUENCE [LARGE SCALE GENOMIC DNA]</scope>
    <source>
        <strain evidence="1 2">Pan54</strain>
    </source>
</reference>
<proteinExistence type="predicted"/>
<protein>
    <submittedName>
        <fullName evidence="1">Uncharacterized protein</fullName>
    </submittedName>
</protein>
<name>A0A5C5XCG3_9PLAN</name>
<dbReference type="AlphaFoldDB" id="A0A5C5XCG3"/>
<dbReference type="EMBL" id="SJPG01000001">
    <property type="protein sequence ID" value="TWT59602.1"/>
    <property type="molecule type" value="Genomic_DNA"/>
</dbReference>
<comment type="caution">
    <text evidence="1">The sequence shown here is derived from an EMBL/GenBank/DDBJ whole genome shotgun (WGS) entry which is preliminary data.</text>
</comment>
<evidence type="ECO:0000313" key="2">
    <source>
        <dbReference type="Proteomes" id="UP000316095"/>
    </source>
</evidence>
<gene>
    <name evidence="1" type="ORF">Pan54_03100</name>
</gene>
<sequence>MQLSGQSTVRFDVLRYLLVHLRLIAGHSTGKFLCQSFRQYLPVLTRPVLKEGELISHKRPQPSVLSRLFHRNFVYPHPDLSRQLTDQLIVYGSQCRCCDVLEFTDPSGNDRDFQNRFEKQARSAFTLTIMSHQE</sequence>
<organism evidence="1 2">
    <name type="scientific">Rubinisphaera italica</name>
    <dbReference type="NCBI Taxonomy" id="2527969"/>
    <lineage>
        <taxon>Bacteria</taxon>
        <taxon>Pseudomonadati</taxon>
        <taxon>Planctomycetota</taxon>
        <taxon>Planctomycetia</taxon>
        <taxon>Planctomycetales</taxon>
        <taxon>Planctomycetaceae</taxon>
        <taxon>Rubinisphaera</taxon>
    </lineage>
</organism>
<dbReference type="Proteomes" id="UP000316095">
    <property type="component" value="Unassembled WGS sequence"/>
</dbReference>